<keyword evidence="6" id="KW-1278">Translocase</keyword>
<dbReference type="PROSITE" id="PS50893">
    <property type="entry name" value="ABC_TRANSPORTER_2"/>
    <property type="match status" value="1"/>
</dbReference>
<evidence type="ECO:0000313" key="10">
    <source>
        <dbReference type="EMBL" id="CUH72434.1"/>
    </source>
</evidence>
<dbReference type="EMBL" id="CYSC01000031">
    <property type="protein sequence ID" value="CUH72434.1"/>
    <property type="molecule type" value="Genomic_DNA"/>
</dbReference>
<evidence type="ECO:0000256" key="2">
    <source>
        <dbReference type="ARBA" id="ARBA00022475"/>
    </source>
</evidence>
<dbReference type="GO" id="GO:0005524">
    <property type="term" value="F:ATP binding"/>
    <property type="evidence" value="ECO:0007669"/>
    <property type="project" value="UniProtKB-KW"/>
</dbReference>
<proteinExistence type="predicted"/>
<evidence type="ECO:0000256" key="7">
    <source>
        <dbReference type="ARBA" id="ARBA00023136"/>
    </source>
</evidence>
<dbReference type="PROSITE" id="PS00211">
    <property type="entry name" value="ABC_TRANSPORTER_1"/>
    <property type="match status" value="1"/>
</dbReference>
<dbReference type="Proteomes" id="UP000051887">
    <property type="component" value="Unassembled WGS sequence"/>
</dbReference>
<dbReference type="RefSeq" id="WP_058243631.1">
    <property type="nucleotide sequence ID" value="NZ_CYSB01000041.1"/>
</dbReference>
<evidence type="ECO:0000259" key="8">
    <source>
        <dbReference type="PROSITE" id="PS50893"/>
    </source>
</evidence>
<feature type="domain" description="ABC transporter" evidence="8">
    <location>
        <begin position="2"/>
        <end position="230"/>
    </location>
</feature>
<gene>
    <name evidence="10" type="primary">thiQ</name>
    <name evidence="9" type="ORF">TL5118_03907</name>
    <name evidence="10" type="ORF">TL5120_02234</name>
</gene>
<dbReference type="OrthoDB" id="9802264at2"/>
<organism evidence="10 12">
    <name type="scientific">Thalassovita autumnalis</name>
    <dbReference type="NCBI Taxonomy" id="2072972"/>
    <lineage>
        <taxon>Bacteria</taxon>
        <taxon>Pseudomonadati</taxon>
        <taxon>Pseudomonadota</taxon>
        <taxon>Alphaproteobacteria</taxon>
        <taxon>Rhodobacterales</taxon>
        <taxon>Roseobacteraceae</taxon>
        <taxon>Thalassovita</taxon>
    </lineage>
</organism>
<dbReference type="InterPro" id="IPR003593">
    <property type="entry name" value="AAA+_ATPase"/>
</dbReference>
<evidence type="ECO:0000313" key="9">
    <source>
        <dbReference type="EMBL" id="CUH69936.1"/>
    </source>
</evidence>
<dbReference type="EC" id="3.6.3.-" evidence="10"/>
<name>A0A0P1FV68_9RHOB</name>
<reference evidence="9 11" key="2">
    <citation type="submission" date="2015-09" db="EMBL/GenBank/DDBJ databases">
        <authorList>
            <person name="Rodrigo-Torres L."/>
            <person name="Arahal D.R."/>
        </authorList>
    </citation>
    <scope>NUCLEOTIDE SEQUENCE [LARGE SCALE GENOMIC DNA]</scope>
    <source>
        <strain evidence="9 11">CECT 5118</strain>
    </source>
</reference>
<accession>A0A0P1FV68</accession>
<dbReference type="PANTHER" id="PTHR42781:SF1">
    <property type="entry name" value="THIAMINE IMPORT ATP-BINDING PROTEIN THIQ"/>
    <property type="match status" value="1"/>
</dbReference>
<evidence type="ECO:0000256" key="3">
    <source>
        <dbReference type="ARBA" id="ARBA00022519"/>
    </source>
</evidence>
<evidence type="ECO:0000313" key="12">
    <source>
        <dbReference type="Proteomes" id="UP000051887"/>
    </source>
</evidence>
<evidence type="ECO:0000256" key="5">
    <source>
        <dbReference type="ARBA" id="ARBA00022840"/>
    </source>
</evidence>
<keyword evidence="4" id="KW-0547">Nucleotide-binding</keyword>
<dbReference type="InterPro" id="IPR050093">
    <property type="entry name" value="ABC_SmlMolc_Importer"/>
</dbReference>
<protein>
    <submittedName>
        <fullName evidence="10">Thiamine import ATP-binding protein ThiQ</fullName>
        <ecNumber evidence="10">3.6.3.-</ecNumber>
    </submittedName>
</protein>
<dbReference type="SUPFAM" id="SSF52540">
    <property type="entry name" value="P-loop containing nucleoside triphosphate hydrolases"/>
    <property type="match status" value="1"/>
</dbReference>
<dbReference type="NCBIfam" id="TIGR01277">
    <property type="entry name" value="thiQ"/>
    <property type="match status" value="1"/>
</dbReference>
<dbReference type="InterPro" id="IPR027417">
    <property type="entry name" value="P-loop_NTPase"/>
</dbReference>
<keyword evidence="2" id="KW-1003">Cell membrane</keyword>
<dbReference type="GO" id="GO:0042626">
    <property type="term" value="F:ATPase-coupled transmembrane transporter activity"/>
    <property type="evidence" value="ECO:0007669"/>
    <property type="project" value="InterPro"/>
</dbReference>
<dbReference type="EMBL" id="CYSB01000041">
    <property type="protein sequence ID" value="CUH69936.1"/>
    <property type="molecule type" value="Genomic_DNA"/>
</dbReference>
<reference evidence="10 12" key="1">
    <citation type="submission" date="2015-09" db="EMBL/GenBank/DDBJ databases">
        <authorList>
            <consortium name="Swine Surveillance"/>
        </authorList>
    </citation>
    <scope>NUCLEOTIDE SEQUENCE [LARGE SCALE GENOMIC DNA]</scope>
    <source>
        <strain evidence="10 12">5120</strain>
    </source>
</reference>
<dbReference type="PANTHER" id="PTHR42781">
    <property type="entry name" value="SPERMIDINE/PUTRESCINE IMPORT ATP-BINDING PROTEIN POTA"/>
    <property type="match status" value="1"/>
</dbReference>
<dbReference type="GO" id="GO:0016887">
    <property type="term" value="F:ATP hydrolysis activity"/>
    <property type="evidence" value="ECO:0007669"/>
    <property type="project" value="InterPro"/>
</dbReference>
<evidence type="ECO:0000313" key="11">
    <source>
        <dbReference type="Proteomes" id="UP000051086"/>
    </source>
</evidence>
<keyword evidence="7" id="KW-0472">Membrane</keyword>
<evidence type="ECO:0000256" key="6">
    <source>
        <dbReference type="ARBA" id="ARBA00022967"/>
    </source>
</evidence>
<dbReference type="GO" id="GO:0071934">
    <property type="term" value="P:thiamine transmembrane transport"/>
    <property type="evidence" value="ECO:0007669"/>
    <property type="project" value="InterPro"/>
</dbReference>
<dbReference type="GO" id="GO:0016020">
    <property type="term" value="C:membrane"/>
    <property type="evidence" value="ECO:0007669"/>
    <property type="project" value="InterPro"/>
</dbReference>
<dbReference type="Proteomes" id="UP000051086">
    <property type="component" value="Unassembled WGS sequence"/>
</dbReference>
<keyword evidence="1" id="KW-0813">Transport</keyword>
<evidence type="ECO:0000256" key="4">
    <source>
        <dbReference type="ARBA" id="ARBA00022741"/>
    </source>
</evidence>
<dbReference type="AlphaFoldDB" id="A0A0P1FV68"/>
<dbReference type="SMART" id="SM00382">
    <property type="entry name" value="AAA"/>
    <property type="match status" value="1"/>
</dbReference>
<dbReference type="Pfam" id="PF00005">
    <property type="entry name" value="ABC_tran"/>
    <property type="match status" value="1"/>
</dbReference>
<keyword evidence="11" id="KW-1185">Reference proteome</keyword>
<keyword evidence="5 10" id="KW-0067">ATP-binding</keyword>
<dbReference type="InterPro" id="IPR003439">
    <property type="entry name" value="ABC_transporter-like_ATP-bd"/>
</dbReference>
<dbReference type="Gene3D" id="3.40.50.300">
    <property type="entry name" value="P-loop containing nucleotide triphosphate hydrolases"/>
    <property type="match status" value="1"/>
</dbReference>
<keyword evidence="10" id="KW-0378">Hydrolase</keyword>
<evidence type="ECO:0000256" key="1">
    <source>
        <dbReference type="ARBA" id="ARBA00022448"/>
    </source>
</evidence>
<dbReference type="InterPro" id="IPR017871">
    <property type="entry name" value="ABC_transporter-like_CS"/>
</dbReference>
<keyword evidence="3" id="KW-0997">Cell inner membrane</keyword>
<sequence>MLRLEHLTLTQGGFALSADLSVATGSKLALIGPSGAGKSTLLNLIAGFSAPDQGRVLWQDADLTDLPPGQRPVSILFQDNNHFPHLTIAQNVGLGLRPDLKLSEDEQRQVREALHHVGLSGMEGRKPGTLSGGQQSRAALARVLVQKRPLILLDEPFAALGPALKVEMLQLVDQVVQETGGTLIMVSHQPEDAKAIASHVSVVAGGTVTAPIATDQLFANPPQALRDYLGG</sequence>
<dbReference type="InterPro" id="IPR005968">
    <property type="entry name" value="Thiamine_ABC_ThiQ"/>
</dbReference>